<feature type="chain" id="PRO_5035784650" description="malate dehydrogenase" evidence="5">
    <location>
        <begin position="22"/>
        <end position="194"/>
    </location>
</feature>
<accession>A0A8T1P0H8</accession>
<dbReference type="AlphaFoldDB" id="A0A8T1P0H8"/>
<gene>
    <name evidence="7" type="ORF">CIPAW_11G065700</name>
</gene>
<protein>
    <recommendedName>
        <fullName evidence="2">malate dehydrogenase</fullName>
        <ecNumber evidence="2">1.1.1.37</ecNumber>
    </recommendedName>
</protein>
<evidence type="ECO:0000259" key="6">
    <source>
        <dbReference type="Pfam" id="PF02866"/>
    </source>
</evidence>
<keyword evidence="3" id="KW-0560">Oxidoreductase</keyword>
<sequence length="194" mass="21294">MALRFPPRLLSILLYFYSSQSTLFIETDSHPSPLDLDQMAKEPVHIFITGAAGQIRYTIVPMIARGVMLGPNQPAILHILDIQPATDALNVVKMELVDATFPLLKGVVAMTDVVEACTGVNIAVMVGRFPRKQLDHNRALGHISKGLNVQVSDVKNVVIWGNHSSTQYLDVNHATVKTHLGVKPVPELVVDDAW</sequence>
<keyword evidence="4" id="KW-0520">NAD</keyword>
<dbReference type="Proteomes" id="UP000811609">
    <property type="component" value="Chromosome 11"/>
</dbReference>
<comment type="caution">
    <text evidence="7">The sequence shown here is derived from an EMBL/GenBank/DDBJ whole genome shotgun (WGS) entry which is preliminary data.</text>
</comment>
<dbReference type="InterPro" id="IPR022383">
    <property type="entry name" value="Lactate/malate_DH_C"/>
</dbReference>
<evidence type="ECO:0000256" key="1">
    <source>
        <dbReference type="ARBA" id="ARBA00009613"/>
    </source>
</evidence>
<evidence type="ECO:0000256" key="3">
    <source>
        <dbReference type="ARBA" id="ARBA00023002"/>
    </source>
</evidence>
<dbReference type="FunFam" id="3.40.50.720:FF:000010">
    <property type="entry name" value="Malate dehydrogenase"/>
    <property type="match status" value="1"/>
</dbReference>
<dbReference type="PANTHER" id="PTHR23382">
    <property type="entry name" value="MALATE DEHYDROGENASE"/>
    <property type="match status" value="1"/>
</dbReference>
<dbReference type="GO" id="GO:0006108">
    <property type="term" value="P:malate metabolic process"/>
    <property type="evidence" value="ECO:0007669"/>
    <property type="project" value="InterPro"/>
</dbReference>
<reference evidence="7" key="1">
    <citation type="submission" date="2020-12" db="EMBL/GenBank/DDBJ databases">
        <title>WGS assembly of Carya illinoinensis cv. Pawnee.</title>
        <authorList>
            <person name="Platts A."/>
            <person name="Shu S."/>
            <person name="Wright S."/>
            <person name="Barry K."/>
            <person name="Edger P."/>
            <person name="Pires J.C."/>
            <person name="Schmutz J."/>
        </authorList>
    </citation>
    <scope>NUCLEOTIDE SEQUENCE</scope>
    <source>
        <tissue evidence="7">Leaf</tissue>
    </source>
</reference>
<name>A0A8T1P0H8_CARIL</name>
<dbReference type="InterPro" id="IPR010945">
    <property type="entry name" value="Malate_DH_type2"/>
</dbReference>
<evidence type="ECO:0000256" key="5">
    <source>
        <dbReference type="SAM" id="SignalP"/>
    </source>
</evidence>
<evidence type="ECO:0000256" key="2">
    <source>
        <dbReference type="ARBA" id="ARBA00012995"/>
    </source>
</evidence>
<feature type="signal peptide" evidence="5">
    <location>
        <begin position="1"/>
        <end position="21"/>
    </location>
</feature>
<evidence type="ECO:0000256" key="4">
    <source>
        <dbReference type="ARBA" id="ARBA00023027"/>
    </source>
</evidence>
<feature type="domain" description="Lactate/malate dehydrogenase C-terminal" evidence="6">
    <location>
        <begin position="133"/>
        <end position="185"/>
    </location>
</feature>
<dbReference type="EMBL" id="CM031819">
    <property type="protein sequence ID" value="KAG6635778.1"/>
    <property type="molecule type" value="Genomic_DNA"/>
</dbReference>
<evidence type="ECO:0000313" key="8">
    <source>
        <dbReference type="Proteomes" id="UP000811609"/>
    </source>
</evidence>
<dbReference type="Pfam" id="PF02866">
    <property type="entry name" value="Ldh_1_C"/>
    <property type="match status" value="1"/>
</dbReference>
<organism evidence="7 8">
    <name type="scientific">Carya illinoinensis</name>
    <name type="common">Pecan</name>
    <dbReference type="NCBI Taxonomy" id="32201"/>
    <lineage>
        <taxon>Eukaryota</taxon>
        <taxon>Viridiplantae</taxon>
        <taxon>Streptophyta</taxon>
        <taxon>Embryophyta</taxon>
        <taxon>Tracheophyta</taxon>
        <taxon>Spermatophyta</taxon>
        <taxon>Magnoliopsida</taxon>
        <taxon>eudicotyledons</taxon>
        <taxon>Gunneridae</taxon>
        <taxon>Pentapetalae</taxon>
        <taxon>rosids</taxon>
        <taxon>fabids</taxon>
        <taxon>Fagales</taxon>
        <taxon>Juglandaceae</taxon>
        <taxon>Carya</taxon>
    </lineage>
</organism>
<keyword evidence="8" id="KW-1185">Reference proteome</keyword>
<evidence type="ECO:0000313" key="7">
    <source>
        <dbReference type="EMBL" id="KAG6635778.1"/>
    </source>
</evidence>
<proteinExistence type="inferred from homology"/>
<dbReference type="EC" id="1.1.1.37" evidence="2"/>
<keyword evidence="5" id="KW-0732">Signal</keyword>
<comment type="similarity">
    <text evidence="1">Belongs to the LDH/MDH superfamily. MDH type 2 family.</text>
</comment>
<dbReference type="GO" id="GO:0030060">
    <property type="term" value="F:L-malate dehydrogenase (NAD+) activity"/>
    <property type="evidence" value="ECO:0007669"/>
    <property type="project" value="UniProtKB-EC"/>
</dbReference>